<keyword evidence="1" id="KW-0175">Coiled coil</keyword>
<dbReference type="EMBL" id="LZRT01000009">
    <property type="protein sequence ID" value="OUM90919.1"/>
    <property type="molecule type" value="Genomic_DNA"/>
</dbReference>
<comment type="caution">
    <text evidence="3">The sequence shown here is derived from an EMBL/GenBank/DDBJ whole genome shotgun (WGS) entry which is preliminary data.</text>
</comment>
<evidence type="ECO:0000256" key="1">
    <source>
        <dbReference type="SAM" id="Coils"/>
    </source>
</evidence>
<organism evidence="3 4">
    <name type="scientific">Bacillus thermozeamaize</name>
    <dbReference type="NCBI Taxonomy" id="230954"/>
    <lineage>
        <taxon>Bacteria</taxon>
        <taxon>Bacillati</taxon>
        <taxon>Bacillota</taxon>
        <taxon>Bacilli</taxon>
        <taxon>Bacillales</taxon>
        <taxon>Bacillaceae</taxon>
        <taxon>Bacillus</taxon>
    </lineage>
</organism>
<evidence type="ECO:0000313" key="3">
    <source>
        <dbReference type="EMBL" id="OUM90919.1"/>
    </source>
</evidence>
<feature type="coiled-coil region" evidence="1">
    <location>
        <begin position="15"/>
        <end position="59"/>
    </location>
</feature>
<proteinExistence type="predicted"/>
<evidence type="ECO:0000256" key="2">
    <source>
        <dbReference type="SAM" id="MobiDB-lite"/>
    </source>
</evidence>
<name>A0A1Y3Q303_9BACI</name>
<accession>A0A1Y3Q303</accession>
<feature type="region of interest" description="Disordered" evidence="2">
    <location>
        <begin position="60"/>
        <end position="96"/>
    </location>
</feature>
<dbReference type="Proteomes" id="UP000196475">
    <property type="component" value="Unassembled WGS sequence"/>
</dbReference>
<reference evidence="4" key="1">
    <citation type="submission" date="2016-06" db="EMBL/GenBank/DDBJ databases">
        <authorList>
            <person name="Nascimento L."/>
            <person name="Pereira R.V."/>
            <person name="Martins L.F."/>
            <person name="Quaggio R.B."/>
            <person name="Silva A.M."/>
            <person name="Setubal J.C."/>
        </authorList>
    </citation>
    <scope>NUCLEOTIDE SEQUENCE [LARGE SCALE GENOMIC DNA]</scope>
</reference>
<evidence type="ECO:0000313" key="4">
    <source>
        <dbReference type="Proteomes" id="UP000196475"/>
    </source>
</evidence>
<gene>
    <name evidence="3" type="ORF">BAA01_00365</name>
</gene>
<protein>
    <submittedName>
        <fullName evidence="3">Uncharacterized protein</fullName>
    </submittedName>
</protein>
<sequence length="130" mass="14721">MRHSVRIQEQKYVGMRDLSRQMESIRREMTKIRRGMQMMQDMQGQLENALIEIQDLKGMFEGKGGSNPEYLPAPRQPGSGSLPPAPQQPNHPLGALGGIGNLLQNVDIGEIMKLLNNPLIQDLMRNFLKR</sequence>
<dbReference type="AlphaFoldDB" id="A0A1Y3Q303"/>